<proteinExistence type="predicted"/>
<dbReference type="EMBL" id="JXTC01000182">
    <property type="protein sequence ID" value="PON83191.1"/>
    <property type="molecule type" value="Genomic_DNA"/>
</dbReference>
<organism evidence="1 2">
    <name type="scientific">Trema orientale</name>
    <name type="common">Charcoal tree</name>
    <name type="synonym">Celtis orientalis</name>
    <dbReference type="NCBI Taxonomy" id="63057"/>
    <lineage>
        <taxon>Eukaryota</taxon>
        <taxon>Viridiplantae</taxon>
        <taxon>Streptophyta</taxon>
        <taxon>Embryophyta</taxon>
        <taxon>Tracheophyta</taxon>
        <taxon>Spermatophyta</taxon>
        <taxon>Magnoliopsida</taxon>
        <taxon>eudicotyledons</taxon>
        <taxon>Gunneridae</taxon>
        <taxon>Pentapetalae</taxon>
        <taxon>rosids</taxon>
        <taxon>fabids</taxon>
        <taxon>Rosales</taxon>
        <taxon>Cannabaceae</taxon>
        <taxon>Trema</taxon>
    </lineage>
</organism>
<feature type="non-terminal residue" evidence="1">
    <location>
        <position position="97"/>
    </location>
</feature>
<keyword evidence="2" id="KW-1185">Reference proteome</keyword>
<sequence>MAKIKRLEIRLEDLFQKEEFYWRQRIWRDSTEEVVSVVEDYFTDTFGSSHPSPEATESLLSSINHHIPSHVLDSLEQPFTTEEVTRAFLQMGLTKAP</sequence>
<name>A0A2P5ECB8_TREOI</name>
<dbReference type="AlphaFoldDB" id="A0A2P5ECB8"/>
<dbReference type="Proteomes" id="UP000237000">
    <property type="component" value="Unassembled WGS sequence"/>
</dbReference>
<comment type="caution">
    <text evidence="1">The sequence shown here is derived from an EMBL/GenBank/DDBJ whole genome shotgun (WGS) entry which is preliminary data.</text>
</comment>
<protein>
    <submittedName>
        <fullName evidence="1">Uncharacterized protein</fullName>
    </submittedName>
</protein>
<evidence type="ECO:0000313" key="1">
    <source>
        <dbReference type="EMBL" id="PON83191.1"/>
    </source>
</evidence>
<reference evidence="2" key="1">
    <citation type="submission" date="2016-06" db="EMBL/GenBank/DDBJ databases">
        <title>Parallel loss of symbiosis genes in relatives of nitrogen-fixing non-legume Parasponia.</title>
        <authorList>
            <person name="Van Velzen R."/>
            <person name="Holmer R."/>
            <person name="Bu F."/>
            <person name="Rutten L."/>
            <person name="Van Zeijl A."/>
            <person name="Liu W."/>
            <person name="Santuari L."/>
            <person name="Cao Q."/>
            <person name="Sharma T."/>
            <person name="Shen D."/>
            <person name="Roswanjaya Y."/>
            <person name="Wardhani T."/>
            <person name="Kalhor M.S."/>
            <person name="Jansen J."/>
            <person name="Van den Hoogen J."/>
            <person name="Gungor B."/>
            <person name="Hartog M."/>
            <person name="Hontelez J."/>
            <person name="Verver J."/>
            <person name="Yang W.-C."/>
            <person name="Schijlen E."/>
            <person name="Repin R."/>
            <person name="Schilthuizen M."/>
            <person name="Schranz E."/>
            <person name="Heidstra R."/>
            <person name="Miyata K."/>
            <person name="Fedorova E."/>
            <person name="Kohlen W."/>
            <person name="Bisseling T."/>
            <person name="Smit S."/>
            <person name="Geurts R."/>
        </authorList>
    </citation>
    <scope>NUCLEOTIDE SEQUENCE [LARGE SCALE GENOMIC DNA]</scope>
    <source>
        <strain evidence="2">cv. RG33-2</strain>
    </source>
</reference>
<gene>
    <name evidence="1" type="ORF">TorRG33x02_210250</name>
</gene>
<accession>A0A2P5ECB8</accession>
<evidence type="ECO:0000313" key="2">
    <source>
        <dbReference type="Proteomes" id="UP000237000"/>
    </source>
</evidence>
<dbReference type="InParanoid" id="A0A2P5ECB8"/>